<gene>
    <name evidence="2" type="ORF">EGW08_001519</name>
</gene>
<dbReference type="EMBL" id="RQTK01000026">
    <property type="protein sequence ID" value="RUS90715.1"/>
    <property type="molecule type" value="Genomic_DNA"/>
</dbReference>
<sequence>MLPKLEGPTSVKRIKLPPSQKDILDLAESHVSGSEEAQTNKVEDETVETTTSSDSIVCGSYGSSLDLGFVSNESSFHNDLNASATGSETNDFFGNATQNEICDGSFEIGDCEANFDYNSILHQFDAFFRGKLDAELALFQESMHSMLTEQQIHVRKIISSASQDNSYEVDTEVKPVESAVPTDDASLVVEGIEEFRCLCQESQKKEKNELFIEILSLSCQLTELLSQKK</sequence>
<dbReference type="OrthoDB" id="6162682at2759"/>
<organism evidence="2 3">
    <name type="scientific">Elysia chlorotica</name>
    <name type="common">Eastern emerald elysia</name>
    <name type="synonym">Sea slug</name>
    <dbReference type="NCBI Taxonomy" id="188477"/>
    <lineage>
        <taxon>Eukaryota</taxon>
        <taxon>Metazoa</taxon>
        <taxon>Spiralia</taxon>
        <taxon>Lophotrochozoa</taxon>
        <taxon>Mollusca</taxon>
        <taxon>Gastropoda</taxon>
        <taxon>Heterobranchia</taxon>
        <taxon>Euthyneura</taxon>
        <taxon>Panpulmonata</taxon>
        <taxon>Sacoglossa</taxon>
        <taxon>Placobranchoidea</taxon>
        <taxon>Plakobranchidae</taxon>
        <taxon>Elysia</taxon>
    </lineage>
</organism>
<reference evidence="2 3" key="1">
    <citation type="submission" date="2019-01" db="EMBL/GenBank/DDBJ databases">
        <title>A draft genome assembly of the solar-powered sea slug Elysia chlorotica.</title>
        <authorList>
            <person name="Cai H."/>
            <person name="Li Q."/>
            <person name="Fang X."/>
            <person name="Li J."/>
            <person name="Curtis N.E."/>
            <person name="Altenburger A."/>
            <person name="Shibata T."/>
            <person name="Feng M."/>
            <person name="Maeda T."/>
            <person name="Schwartz J.A."/>
            <person name="Shigenobu S."/>
            <person name="Lundholm N."/>
            <person name="Nishiyama T."/>
            <person name="Yang H."/>
            <person name="Hasebe M."/>
            <person name="Li S."/>
            <person name="Pierce S.K."/>
            <person name="Wang J."/>
        </authorList>
    </citation>
    <scope>NUCLEOTIDE SEQUENCE [LARGE SCALE GENOMIC DNA]</scope>
    <source>
        <strain evidence="2">EC2010</strain>
        <tissue evidence="2">Whole organism of an adult</tissue>
    </source>
</reference>
<dbReference type="AlphaFoldDB" id="A0A3S1BST7"/>
<evidence type="ECO:0000313" key="3">
    <source>
        <dbReference type="Proteomes" id="UP000271974"/>
    </source>
</evidence>
<feature type="region of interest" description="Disordered" evidence="1">
    <location>
        <begin position="29"/>
        <end position="50"/>
    </location>
</feature>
<feature type="compositionally biased region" description="Polar residues" evidence="1">
    <location>
        <begin position="31"/>
        <end position="40"/>
    </location>
</feature>
<protein>
    <submittedName>
        <fullName evidence="2">Uncharacterized protein</fullName>
    </submittedName>
</protein>
<keyword evidence="3" id="KW-1185">Reference proteome</keyword>
<name>A0A3S1BST7_ELYCH</name>
<evidence type="ECO:0000313" key="2">
    <source>
        <dbReference type="EMBL" id="RUS90715.1"/>
    </source>
</evidence>
<evidence type="ECO:0000256" key="1">
    <source>
        <dbReference type="SAM" id="MobiDB-lite"/>
    </source>
</evidence>
<comment type="caution">
    <text evidence="2">The sequence shown here is derived from an EMBL/GenBank/DDBJ whole genome shotgun (WGS) entry which is preliminary data.</text>
</comment>
<proteinExistence type="predicted"/>
<dbReference type="Proteomes" id="UP000271974">
    <property type="component" value="Unassembled WGS sequence"/>
</dbReference>
<feature type="non-terminal residue" evidence="2">
    <location>
        <position position="229"/>
    </location>
</feature>
<accession>A0A3S1BST7</accession>